<proteinExistence type="predicted"/>
<dbReference type="InterPro" id="IPR011429">
    <property type="entry name" value="Cyt_c_Planctomycete-type"/>
</dbReference>
<evidence type="ECO:0000313" key="3">
    <source>
        <dbReference type="EMBL" id="SVB72159.1"/>
    </source>
</evidence>
<evidence type="ECO:0000259" key="2">
    <source>
        <dbReference type="Pfam" id="PF07635"/>
    </source>
</evidence>
<evidence type="ECO:0000259" key="1">
    <source>
        <dbReference type="Pfam" id="PF07583"/>
    </source>
</evidence>
<accession>A0A382GB69</accession>
<dbReference type="PANTHER" id="PTHR35889">
    <property type="entry name" value="CYCLOINULO-OLIGOSACCHARIDE FRUCTANOTRANSFERASE-RELATED"/>
    <property type="match status" value="1"/>
</dbReference>
<dbReference type="Pfam" id="PF07583">
    <property type="entry name" value="PSCyt2"/>
    <property type="match status" value="1"/>
</dbReference>
<dbReference type="PANTHER" id="PTHR35889:SF3">
    <property type="entry name" value="F-BOX DOMAIN-CONTAINING PROTEIN"/>
    <property type="match status" value="1"/>
</dbReference>
<feature type="domain" description="DUF1549" evidence="1">
    <location>
        <begin position="172"/>
        <end position="365"/>
    </location>
</feature>
<organism evidence="3">
    <name type="scientific">marine metagenome</name>
    <dbReference type="NCBI Taxonomy" id="408172"/>
    <lineage>
        <taxon>unclassified sequences</taxon>
        <taxon>metagenomes</taxon>
        <taxon>ecological metagenomes</taxon>
    </lineage>
</organism>
<name>A0A382GB69_9ZZZZ</name>
<dbReference type="AlphaFoldDB" id="A0A382GB69"/>
<sequence>MRFPLQFFWLAAFLFTVQSWAAPSADQIEFFEKHIRPTLAEHCYECHNSAGKSKGDLALDWKGGITEGGDTGAVIVPGKPDQSLLIRVLKHQEKDLKMPKGGARFSPELIQHFEKWITMGAPDPRIKKPTKEQIAKATSWETIREQRKKWWSFQPIQSPKPPKVKGQWATNEIDKFIQASWGDLKPAPDAKPEVLIRRLSFALTGLPPTPEESATFIKASEASRETAVSEASDRLIASPHFGERWARHWMDWVRYAESLGSEGDPRIPHAAQYRNYLIRALNEDVPYDQLLREHIAGDLLEKPRINEALGLNESAIGPAHYRFFLQGFAPTDALDELVRTTEDQIDVISKTFMGLTVSCARCHNH</sequence>
<reference evidence="3" key="1">
    <citation type="submission" date="2018-05" db="EMBL/GenBank/DDBJ databases">
        <authorList>
            <person name="Lanie J.A."/>
            <person name="Ng W.-L."/>
            <person name="Kazmierczak K.M."/>
            <person name="Andrzejewski T.M."/>
            <person name="Davidsen T.M."/>
            <person name="Wayne K.J."/>
            <person name="Tettelin H."/>
            <person name="Glass J.I."/>
            <person name="Rusch D."/>
            <person name="Podicherti R."/>
            <person name="Tsui H.-C.T."/>
            <person name="Winkler M.E."/>
        </authorList>
    </citation>
    <scope>NUCLEOTIDE SEQUENCE</scope>
</reference>
<feature type="non-terminal residue" evidence="3">
    <location>
        <position position="365"/>
    </location>
</feature>
<dbReference type="Pfam" id="PF07635">
    <property type="entry name" value="PSCyt1"/>
    <property type="match status" value="1"/>
</dbReference>
<feature type="domain" description="Cytochrome C Planctomycete-type" evidence="2">
    <location>
        <begin position="43"/>
        <end position="100"/>
    </location>
</feature>
<gene>
    <name evidence="3" type="ORF">METZ01_LOCUS225013</name>
</gene>
<dbReference type="InterPro" id="IPR011444">
    <property type="entry name" value="DUF1549"/>
</dbReference>
<dbReference type="EMBL" id="UINC01054443">
    <property type="protein sequence ID" value="SVB72159.1"/>
    <property type="molecule type" value="Genomic_DNA"/>
</dbReference>
<protein>
    <recommendedName>
        <fullName evidence="4">Cytochrome c domain-containing protein</fullName>
    </recommendedName>
</protein>
<evidence type="ECO:0008006" key="4">
    <source>
        <dbReference type="Google" id="ProtNLM"/>
    </source>
</evidence>